<comment type="caution">
    <text evidence="5">The sequence shown here is derived from an EMBL/GenBank/DDBJ whole genome shotgun (WGS) entry which is preliminary data.</text>
</comment>
<dbReference type="InterPro" id="IPR003439">
    <property type="entry name" value="ABC_transporter-like_ATP-bd"/>
</dbReference>
<dbReference type="InterPro" id="IPR051782">
    <property type="entry name" value="ABC_Transporter_VariousFunc"/>
</dbReference>
<keyword evidence="2" id="KW-0547">Nucleotide-binding</keyword>
<reference evidence="5 6" key="1">
    <citation type="submission" date="2017-11" db="EMBL/GenBank/DDBJ databases">
        <title>Genome sequence of Lysinibacillus sphaericus, a lignin-degrading bacteria isolated from municipal solid waste soil.</title>
        <authorList>
            <person name="Persinoti G.F."/>
            <person name="Paixao D.A."/>
            <person name="Bugg T.D."/>
            <person name="Squina F.M."/>
        </authorList>
    </citation>
    <scope>NUCLEOTIDE SEQUENCE [LARGE SCALE GENOMIC DNA]</scope>
    <source>
        <strain evidence="5 6">A1</strain>
    </source>
</reference>
<dbReference type="Proteomes" id="UP000237319">
    <property type="component" value="Unassembled WGS sequence"/>
</dbReference>
<dbReference type="Gene3D" id="3.40.50.300">
    <property type="entry name" value="P-loop containing nucleotide triphosphate hydrolases"/>
    <property type="match status" value="1"/>
</dbReference>
<proteinExistence type="predicted"/>
<name>A0A2S5D2Q6_LYSSH</name>
<organism evidence="5 6">
    <name type="scientific">Lysinibacillus sphaericus</name>
    <name type="common">Bacillus sphaericus</name>
    <dbReference type="NCBI Taxonomy" id="1421"/>
    <lineage>
        <taxon>Bacteria</taxon>
        <taxon>Bacillati</taxon>
        <taxon>Bacillota</taxon>
        <taxon>Bacilli</taxon>
        <taxon>Bacillales</taxon>
        <taxon>Bacillaceae</taxon>
        <taxon>Lysinibacillus</taxon>
    </lineage>
</organism>
<keyword evidence="3 5" id="KW-0067">ATP-binding</keyword>
<dbReference type="GO" id="GO:0005524">
    <property type="term" value="F:ATP binding"/>
    <property type="evidence" value="ECO:0007669"/>
    <property type="project" value="UniProtKB-KW"/>
</dbReference>
<dbReference type="RefSeq" id="WP_069511976.1">
    <property type="nucleotide sequence ID" value="NZ_CP194323.1"/>
</dbReference>
<dbReference type="InterPro" id="IPR003593">
    <property type="entry name" value="AAA+_ATPase"/>
</dbReference>
<keyword evidence="5" id="KW-0378">Hydrolase</keyword>
<dbReference type="InterPro" id="IPR027417">
    <property type="entry name" value="P-loop_NTPase"/>
</dbReference>
<evidence type="ECO:0000259" key="4">
    <source>
        <dbReference type="PROSITE" id="PS50893"/>
    </source>
</evidence>
<dbReference type="PANTHER" id="PTHR42939">
    <property type="entry name" value="ABC TRANSPORTER ATP-BINDING PROTEIN ALBC-RELATED"/>
    <property type="match status" value="1"/>
</dbReference>
<evidence type="ECO:0000313" key="5">
    <source>
        <dbReference type="EMBL" id="POZ57354.1"/>
    </source>
</evidence>
<evidence type="ECO:0000256" key="2">
    <source>
        <dbReference type="ARBA" id="ARBA00022741"/>
    </source>
</evidence>
<dbReference type="EMBL" id="PGLV01000001">
    <property type="protein sequence ID" value="POZ57354.1"/>
    <property type="molecule type" value="Genomic_DNA"/>
</dbReference>
<dbReference type="SMART" id="SM00382">
    <property type="entry name" value="AAA"/>
    <property type="match status" value="1"/>
</dbReference>
<dbReference type="EC" id="3.6.3.-" evidence="5"/>
<dbReference type="Pfam" id="PF00005">
    <property type="entry name" value="ABC_tran"/>
    <property type="match status" value="1"/>
</dbReference>
<dbReference type="SUPFAM" id="SSF52540">
    <property type="entry name" value="P-loop containing nucleoside triphosphate hydrolases"/>
    <property type="match status" value="1"/>
</dbReference>
<dbReference type="GO" id="GO:0016887">
    <property type="term" value="F:ATP hydrolysis activity"/>
    <property type="evidence" value="ECO:0007669"/>
    <property type="project" value="InterPro"/>
</dbReference>
<gene>
    <name evidence="5" type="primary">yxlF_2</name>
    <name evidence="5" type="ORF">LYSIN_02138</name>
</gene>
<accession>A0A2S5D2Q6</accession>
<keyword evidence="1" id="KW-0813">Transport</keyword>
<sequence>MNTLMEVQKISKQYKTKKILDNISFSIYGEEILALVGKNGSGKSTLLKIIGGIVDSDSGAVTKHVQSLKIGYVPEITPQHVLFTPEEYLFHMGKISGIPRKPLQQKIDQLLEIFNMQEARSTRMTHFSKGMKQKIMIMQAMLEETHLLILDEPLSGLDSRAQNELEKILLSLKEKGYSIILTCHETKLLENLVDRILLIEGSQVKQLESFSEASNQNNQIVFEFPSHKSLDSILSFIQIKQMRTLNNGNQELTITVKSKDTDKALLTLLQHEASIKQLMPLNSKKEQFYTHF</sequence>
<keyword evidence="6" id="KW-1185">Reference proteome</keyword>
<protein>
    <submittedName>
        <fullName evidence="5">Putative ABC transporter ATP-binding protein YxlF</fullName>
        <ecNumber evidence="5">3.6.3.-</ecNumber>
    </submittedName>
</protein>
<feature type="domain" description="ABC transporter" evidence="4">
    <location>
        <begin position="5"/>
        <end position="226"/>
    </location>
</feature>
<evidence type="ECO:0000256" key="1">
    <source>
        <dbReference type="ARBA" id="ARBA00022448"/>
    </source>
</evidence>
<dbReference type="PROSITE" id="PS50893">
    <property type="entry name" value="ABC_TRANSPORTER_2"/>
    <property type="match status" value="1"/>
</dbReference>
<evidence type="ECO:0000313" key="6">
    <source>
        <dbReference type="Proteomes" id="UP000237319"/>
    </source>
</evidence>
<dbReference type="PANTHER" id="PTHR42939:SF1">
    <property type="entry name" value="ABC TRANSPORTER ATP-BINDING PROTEIN ALBC-RELATED"/>
    <property type="match status" value="1"/>
</dbReference>
<dbReference type="AlphaFoldDB" id="A0A2S5D2Q6"/>
<dbReference type="CDD" id="cd03230">
    <property type="entry name" value="ABC_DR_subfamily_A"/>
    <property type="match status" value="1"/>
</dbReference>
<evidence type="ECO:0000256" key="3">
    <source>
        <dbReference type="ARBA" id="ARBA00022840"/>
    </source>
</evidence>